<evidence type="ECO:0000313" key="8">
    <source>
        <dbReference type="Proteomes" id="UP001372338"/>
    </source>
</evidence>
<evidence type="ECO:0000313" key="7">
    <source>
        <dbReference type="EMBL" id="KAK7244810.1"/>
    </source>
</evidence>
<organism evidence="7 8">
    <name type="scientific">Crotalaria pallida</name>
    <name type="common">Smooth rattlebox</name>
    <name type="synonym">Crotalaria striata</name>
    <dbReference type="NCBI Taxonomy" id="3830"/>
    <lineage>
        <taxon>Eukaryota</taxon>
        <taxon>Viridiplantae</taxon>
        <taxon>Streptophyta</taxon>
        <taxon>Embryophyta</taxon>
        <taxon>Tracheophyta</taxon>
        <taxon>Spermatophyta</taxon>
        <taxon>Magnoliopsida</taxon>
        <taxon>eudicotyledons</taxon>
        <taxon>Gunneridae</taxon>
        <taxon>Pentapetalae</taxon>
        <taxon>rosids</taxon>
        <taxon>fabids</taxon>
        <taxon>Fabales</taxon>
        <taxon>Fabaceae</taxon>
        <taxon>Papilionoideae</taxon>
        <taxon>50 kb inversion clade</taxon>
        <taxon>genistoids sensu lato</taxon>
        <taxon>core genistoids</taxon>
        <taxon>Crotalarieae</taxon>
        <taxon>Crotalaria</taxon>
    </lineage>
</organism>
<reference evidence="7 8" key="1">
    <citation type="submission" date="2024-01" db="EMBL/GenBank/DDBJ databases">
        <title>The genomes of 5 underutilized Papilionoideae crops provide insights into root nodulation and disease resistanc.</title>
        <authorList>
            <person name="Yuan L."/>
        </authorList>
    </citation>
    <scope>NUCLEOTIDE SEQUENCE [LARGE SCALE GENOMIC DNA]</scope>
    <source>
        <strain evidence="7">ZHUSHIDOU_FW_LH</strain>
        <tissue evidence="7">Leaf</tissue>
    </source>
</reference>
<gene>
    <name evidence="7" type="ORF">RIF29_39637</name>
</gene>
<keyword evidence="3" id="KW-0805">Transcription regulation</keyword>
<proteinExistence type="inferred from homology"/>
<evidence type="ECO:0000256" key="3">
    <source>
        <dbReference type="ARBA" id="ARBA00023015"/>
    </source>
</evidence>
<comment type="similarity">
    <text evidence="2">Belongs to the Mediator complex subunit 27 family.</text>
</comment>
<keyword evidence="4" id="KW-0804">Transcription</keyword>
<protein>
    <recommendedName>
        <fullName evidence="9">Mediator of RNA polymerase II transcription subunit 27</fullName>
    </recommendedName>
</protein>
<sequence length="416" mass="46225">MQQTQQFTAAPISTSTPPPSSGGSVADEAPPKQVALAMDKLGQAERIIADIRIGADRILEALFLTSSQPLHGNKPLQIFIREDASMRQYFQDLRSLGKELDESGVLSESIRSRKDFWGLHMPLVCPDGAVVAYAWKRQLAGQAGASAVDRTRLALKAFTGQKRRFFPHLDNGLETNEPSSKKRCGSEEVTMDPKEEISFLKTVPDIIKSVEKDMPNLKVSTFERLDWLKRASTLTSSTNESTLEHNYHGSNKLRLGSVGAVAAEKVAVIEMFFPSVFRAVISLHPAGSIDPDAVAFFAPDESGSYVHARGFSVHHVYRYITDYAATALQYFLVNQAETSLYSLMHWICSYQTMFSRSCSKCSRLLAMDKKSFLLLPPVHRPYWKFSLSKILSTISSKDQSSDISQAYHVGCLSEEV</sequence>
<dbReference type="AlphaFoldDB" id="A0AAN9E6Z8"/>
<name>A0AAN9E6Z8_CROPI</name>
<keyword evidence="8" id="KW-1185">Reference proteome</keyword>
<feature type="compositionally biased region" description="Polar residues" evidence="6">
    <location>
        <begin position="1"/>
        <end position="12"/>
    </location>
</feature>
<comment type="subcellular location">
    <subcellularLocation>
        <location evidence="1">Nucleus</location>
    </subcellularLocation>
</comment>
<dbReference type="GO" id="GO:0003713">
    <property type="term" value="F:transcription coactivator activity"/>
    <property type="evidence" value="ECO:0007669"/>
    <property type="project" value="TreeGrafter"/>
</dbReference>
<keyword evidence="5" id="KW-0539">Nucleus</keyword>
<feature type="region of interest" description="Disordered" evidence="6">
    <location>
        <begin position="1"/>
        <end position="28"/>
    </location>
</feature>
<feature type="region of interest" description="Disordered" evidence="6">
    <location>
        <begin position="169"/>
        <end position="190"/>
    </location>
</feature>
<evidence type="ECO:0000256" key="6">
    <source>
        <dbReference type="SAM" id="MobiDB-lite"/>
    </source>
</evidence>
<evidence type="ECO:0000256" key="1">
    <source>
        <dbReference type="ARBA" id="ARBA00004123"/>
    </source>
</evidence>
<evidence type="ECO:0000256" key="2">
    <source>
        <dbReference type="ARBA" id="ARBA00008048"/>
    </source>
</evidence>
<comment type="caution">
    <text evidence="7">The sequence shown here is derived from an EMBL/GenBank/DDBJ whole genome shotgun (WGS) entry which is preliminary data.</text>
</comment>
<dbReference type="PANTHER" id="PTHR13130">
    <property type="entry name" value="34 KDA TRANSCRIPTIONAL CO-ACTIVATOR-RELATED"/>
    <property type="match status" value="1"/>
</dbReference>
<evidence type="ECO:0000256" key="4">
    <source>
        <dbReference type="ARBA" id="ARBA00023163"/>
    </source>
</evidence>
<accession>A0AAN9E6Z8</accession>
<dbReference type="PANTHER" id="PTHR13130:SF4">
    <property type="entry name" value="MEDIATOR OF RNA POLYMERASE II TRANSCRIPTION SUBUNIT 27"/>
    <property type="match status" value="1"/>
</dbReference>
<dbReference type="GO" id="GO:0006357">
    <property type="term" value="P:regulation of transcription by RNA polymerase II"/>
    <property type="evidence" value="ECO:0007669"/>
    <property type="project" value="TreeGrafter"/>
</dbReference>
<dbReference type="InterPro" id="IPR021627">
    <property type="entry name" value="Mediator_Med27"/>
</dbReference>
<dbReference type="Proteomes" id="UP001372338">
    <property type="component" value="Unassembled WGS sequence"/>
</dbReference>
<evidence type="ECO:0000256" key="5">
    <source>
        <dbReference type="ARBA" id="ARBA00023242"/>
    </source>
</evidence>
<evidence type="ECO:0008006" key="9">
    <source>
        <dbReference type="Google" id="ProtNLM"/>
    </source>
</evidence>
<dbReference type="GO" id="GO:0016592">
    <property type="term" value="C:mediator complex"/>
    <property type="evidence" value="ECO:0007669"/>
    <property type="project" value="InterPro"/>
</dbReference>
<dbReference type="EMBL" id="JAYWIO010000008">
    <property type="protein sequence ID" value="KAK7244810.1"/>
    <property type="molecule type" value="Genomic_DNA"/>
</dbReference>
<dbReference type="Pfam" id="PF11571">
    <property type="entry name" value="Med27"/>
    <property type="match status" value="1"/>
</dbReference>